<dbReference type="RefSeq" id="WP_256697153.1">
    <property type="nucleotide sequence ID" value="NZ_JANIES010000001.1"/>
</dbReference>
<keyword evidence="2" id="KW-1185">Reference proteome</keyword>
<dbReference type="Proteomes" id="UP001300015">
    <property type="component" value="Unassembled WGS sequence"/>
</dbReference>
<evidence type="ECO:0000313" key="2">
    <source>
        <dbReference type="Proteomes" id="UP001300015"/>
    </source>
</evidence>
<organism evidence="1 2">
    <name type="scientific">Pantoea trifolii</name>
    <dbReference type="NCBI Taxonomy" id="2968030"/>
    <lineage>
        <taxon>Bacteria</taxon>
        <taxon>Pseudomonadati</taxon>
        <taxon>Pseudomonadota</taxon>
        <taxon>Gammaproteobacteria</taxon>
        <taxon>Enterobacterales</taxon>
        <taxon>Erwiniaceae</taxon>
        <taxon>Pantoea</taxon>
    </lineage>
</organism>
<protein>
    <submittedName>
        <fullName evidence="1">DUF2290 domain-containing protein</fullName>
    </submittedName>
</protein>
<proteinExistence type="predicted"/>
<dbReference type="Pfam" id="PF10053">
    <property type="entry name" value="DUF2290"/>
    <property type="match status" value="1"/>
</dbReference>
<accession>A0ABT1VP69</accession>
<name>A0ABT1VP69_9GAMM</name>
<comment type="caution">
    <text evidence="1">The sequence shown here is derived from an EMBL/GenBank/DDBJ whole genome shotgun (WGS) entry which is preliminary data.</text>
</comment>
<sequence length="223" mass="26504">MISTANFTISKQEAVKLVRNANLLGNFNNQIVYPDNMPSELRPLSYEKAWEKCTVQQWFNIQLEDGSLLIFKYGSYSYLMTPLKTLDYDEYIKAFYPEDEWSDSEEYRVMISQEYDNYIITHTKNHPAMPVRFDIDDIHYCEHSHPYCHLHFGSDNDGRIATKKILTPLAFTAFILRSFYPKLWKIYAESHLMEEHLPHFKRNLQAPENLLWKDHEDNFLFVG</sequence>
<dbReference type="InterPro" id="IPR018742">
    <property type="entry name" value="DUF2290"/>
</dbReference>
<dbReference type="EMBL" id="JANIET010000001">
    <property type="protein sequence ID" value="MCQ8228693.1"/>
    <property type="molecule type" value="Genomic_DNA"/>
</dbReference>
<reference evidence="1 2" key="1">
    <citation type="submission" date="2022-07" db="EMBL/GenBank/DDBJ databases">
        <title>Pantoea trifolii sp. nov. isolated from root nodules of Trifolium rubens.</title>
        <authorList>
            <person name="Kalita M."/>
            <person name="Wdowiak-Wrobel S."/>
            <person name="Marek-Kozaczuk M."/>
            <person name="Palusinska-Szysz M."/>
            <person name="Sokolowski W."/>
            <person name="Coutinho T."/>
            <person name="Hlahane L."/>
        </authorList>
    </citation>
    <scope>NUCLEOTIDE SEQUENCE [LARGE SCALE GENOMIC DNA]</scope>
    <source>
        <strain evidence="1 2">MMK2</strain>
    </source>
</reference>
<gene>
    <name evidence="1" type="ORF">NQH49_14550</name>
</gene>
<evidence type="ECO:0000313" key="1">
    <source>
        <dbReference type="EMBL" id="MCQ8228693.1"/>
    </source>
</evidence>